<dbReference type="AlphaFoldDB" id="A0AA44BSF2"/>
<organism evidence="2 3">
    <name type="scientific">Clostridium botulinum</name>
    <dbReference type="NCBI Taxonomy" id="1491"/>
    <lineage>
        <taxon>Bacteria</taxon>
        <taxon>Bacillati</taxon>
        <taxon>Bacillota</taxon>
        <taxon>Clostridia</taxon>
        <taxon>Eubacteriales</taxon>
        <taxon>Clostridiaceae</taxon>
        <taxon>Clostridium</taxon>
    </lineage>
</organism>
<evidence type="ECO:0000313" key="2">
    <source>
        <dbReference type="EMBL" id="NFI23485.1"/>
    </source>
</evidence>
<name>A0AA44BSF2_CLOBO</name>
<dbReference type="Proteomes" id="UP000482543">
    <property type="component" value="Unassembled WGS sequence"/>
</dbReference>
<evidence type="ECO:0000313" key="3">
    <source>
        <dbReference type="Proteomes" id="UP000482543"/>
    </source>
</evidence>
<evidence type="ECO:0000259" key="1">
    <source>
        <dbReference type="Pfam" id="PF01526"/>
    </source>
</evidence>
<dbReference type="GO" id="GO:0004803">
    <property type="term" value="F:transposase activity"/>
    <property type="evidence" value="ECO:0007669"/>
    <property type="project" value="InterPro"/>
</dbReference>
<dbReference type="Pfam" id="PF01526">
    <property type="entry name" value="DDE_Tnp_Tn3"/>
    <property type="match status" value="1"/>
</dbReference>
<dbReference type="EMBL" id="SWRJ01000014">
    <property type="protein sequence ID" value="NFI23485.1"/>
    <property type="molecule type" value="Genomic_DNA"/>
</dbReference>
<proteinExistence type="predicted"/>
<dbReference type="GO" id="GO:0006313">
    <property type="term" value="P:DNA transposition"/>
    <property type="evidence" value="ECO:0007669"/>
    <property type="project" value="InterPro"/>
</dbReference>
<reference evidence="2 3" key="1">
    <citation type="submission" date="2019-04" db="EMBL/GenBank/DDBJ databases">
        <title>Genome sequencing of Clostridium botulinum Groups I-IV and Clostridium butyricum.</title>
        <authorList>
            <person name="Brunt J."/>
            <person name="Van Vliet A.H.M."/>
            <person name="Stringer S.C."/>
            <person name="Carter A.T."/>
            <person name="Peck M.W."/>
        </authorList>
    </citation>
    <scope>NUCLEOTIDE SEQUENCE [LARGE SCALE GENOMIC DNA]</scope>
    <source>
        <strain evidence="2 3">IFR 15/034</strain>
    </source>
</reference>
<protein>
    <recommendedName>
        <fullName evidence="1">Tn3 transposase DDE domain-containing protein</fullName>
    </recommendedName>
</protein>
<comment type="caution">
    <text evidence="2">The sequence shown here is derived from an EMBL/GenBank/DDBJ whole genome shotgun (WGS) entry which is preliminary data.</text>
</comment>
<dbReference type="InterPro" id="IPR002513">
    <property type="entry name" value="Tn3_Tnp_DDE_dom"/>
</dbReference>
<gene>
    <name evidence="2" type="ORF">FC964_19455</name>
</gene>
<feature type="domain" description="Tn3 transposase DDE" evidence="1">
    <location>
        <begin position="2"/>
        <end position="38"/>
    </location>
</feature>
<accession>A0AA44BSF2</accession>
<sequence length="39" mass="4509">MDWHVEKNFVDSHSQSEVAIAFCHLLGFNLMPRIKAIHS</sequence>